<protein>
    <recommendedName>
        <fullName evidence="6">Extracellular membrane protein CFEM domain-containing protein</fullName>
    </recommendedName>
</protein>
<feature type="region of interest" description="Disordered" evidence="1">
    <location>
        <begin position="552"/>
        <end position="584"/>
    </location>
</feature>
<feature type="transmembrane region" description="Helical" evidence="2">
    <location>
        <begin position="282"/>
        <end position="307"/>
    </location>
</feature>
<keyword evidence="3" id="KW-0732">Signal</keyword>
<feature type="transmembrane region" description="Helical" evidence="2">
    <location>
        <begin position="313"/>
        <end position="338"/>
    </location>
</feature>
<evidence type="ECO:0000313" key="4">
    <source>
        <dbReference type="EMBL" id="ORZ34626.1"/>
    </source>
</evidence>
<reference evidence="4 5" key="1">
    <citation type="submission" date="2016-07" db="EMBL/GenBank/DDBJ databases">
        <title>Pervasive Adenine N6-methylation of Active Genes in Fungi.</title>
        <authorList>
            <consortium name="DOE Joint Genome Institute"/>
            <person name="Mondo S.J."/>
            <person name="Dannebaum R.O."/>
            <person name="Kuo R.C."/>
            <person name="Labutti K."/>
            <person name="Haridas S."/>
            <person name="Kuo A."/>
            <person name="Salamov A."/>
            <person name="Ahrendt S.R."/>
            <person name="Lipzen A."/>
            <person name="Sullivan W."/>
            <person name="Andreopoulos W.B."/>
            <person name="Clum A."/>
            <person name="Lindquist E."/>
            <person name="Daum C."/>
            <person name="Ramamoorthy G.K."/>
            <person name="Gryganskyi A."/>
            <person name="Culley D."/>
            <person name="Magnuson J.K."/>
            <person name="James T.Y."/>
            <person name="O'Malley M.A."/>
            <person name="Stajich J.E."/>
            <person name="Spatafora J.W."/>
            <person name="Visel A."/>
            <person name="Grigoriev I.V."/>
        </authorList>
    </citation>
    <scope>NUCLEOTIDE SEQUENCE [LARGE SCALE GENOMIC DNA]</scope>
    <source>
        <strain evidence="4 5">PL171</strain>
    </source>
</reference>
<feature type="transmembrane region" description="Helical" evidence="2">
    <location>
        <begin position="201"/>
        <end position="225"/>
    </location>
</feature>
<feature type="chain" id="PRO_5010990568" description="Extracellular membrane protein CFEM domain-containing protein" evidence="3">
    <location>
        <begin position="42"/>
        <end position="691"/>
    </location>
</feature>
<organism evidence="4 5">
    <name type="scientific">Catenaria anguillulae PL171</name>
    <dbReference type="NCBI Taxonomy" id="765915"/>
    <lineage>
        <taxon>Eukaryota</taxon>
        <taxon>Fungi</taxon>
        <taxon>Fungi incertae sedis</taxon>
        <taxon>Blastocladiomycota</taxon>
        <taxon>Blastocladiomycetes</taxon>
        <taxon>Blastocladiales</taxon>
        <taxon>Catenariaceae</taxon>
        <taxon>Catenaria</taxon>
    </lineage>
</organism>
<feature type="transmembrane region" description="Helical" evidence="2">
    <location>
        <begin position="431"/>
        <end position="449"/>
    </location>
</feature>
<evidence type="ECO:0000256" key="1">
    <source>
        <dbReference type="SAM" id="MobiDB-lite"/>
    </source>
</evidence>
<keyword evidence="2" id="KW-0812">Transmembrane</keyword>
<feature type="transmembrane region" description="Helical" evidence="2">
    <location>
        <begin position="137"/>
        <end position="156"/>
    </location>
</feature>
<feature type="signal peptide" evidence="3">
    <location>
        <begin position="1"/>
        <end position="41"/>
    </location>
</feature>
<comment type="caution">
    <text evidence="4">The sequence shown here is derived from an EMBL/GenBank/DDBJ whole genome shotgun (WGS) entry which is preliminary data.</text>
</comment>
<keyword evidence="2" id="KW-1133">Transmembrane helix</keyword>
<dbReference type="EMBL" id="MCFL01000027">
    <property type="protein sequence ID" value="ORZ34626.1"/>
    <property type="molecule type" value="Genomic_DNA"/>
</dbReference>
<proteinExistence type="predicted"/>
<feature type="compositionally biased region" description="Low complexity" evidence="1">
    <location>
        <begin position="497"/>
        <end position="507"/>
    </location>
</feature>
<gene>
    <name evidence="4" type="ORF">BCR44DRAFT_1436091</name>
</gene>
<name>A0A1Y2HJ75_9FUNG</name>
<evidence type="ECO:0000256" key="2">
    <source>
        <dbReference type="SAM" id="Phobius"/>
    </source>
</evidence>
<keyword evidence="2" id="KW-0472">Membrane</keyword>
<evidence type="ECO:0008006" key="6">
    <source>
        <dbReference type="Google" id="ProtNLM"/>
    </source>
</evidence>
<sequence>MMRPCIRSSRHVGLGACHRPSPTVLAWKILICLALLTSALSASSVLDPYTPQTTQSIGGHFAHSASMADVKARHESAIGCYHLNRCSGHGQCDPERNMCICDAPPTGQEIYVSPPSVDCSRWGDDAFSDFSRTLMRAIVPPPFLALTLYSIYQLVFKSFKRNPLHARVFDLAWLLVSFICVFRAVHFLIFPLSSIHPTSQISGQVVFAVFFSLFLSLLSLVLLCWIRVQTLAHYACFPPPAPISITVTHDLSSVPSSSQTVRTQADSRSSSPARDHNRVYRVYSALSLCFIFANVVMYLVIILLFSLNLATSLFGILFMFMFFLVILAVVSICGYLILHREKGKLLHTQMSRAGSTSSPWPKSPAVPNVASEDMLHLVMRPEIMSMRDKSTRLAANVFIAAFSSIIGRSLLQQADAPNGVSDPNTWLWLQLIGRVFDFFTLFTIVAFLSKVPYYSETVLPLSLRNPTAAAAAQRAHQGFQHPIHLPPATLVIKSVDPSGSGSSTPSSRKWATSSRTRGESSGMGGADAVGEDVASTFERNYWLVHGKSIEAGSSAAQSWPNDSGVAERDSPADPSQRLPDVPSAPASILGGGAGSCNELAPSPGALDRQRADLLARVLELQRSTRVFDEQRAAQHGARPTSVVICGDGLSTAERILHPLAPSRVRTPVPIPVEEVDVWSAGGDRERGPIGW</sequence>
<dbReference type="AlphaFoldDB" id="A0A1Y2HJ75"/>
<evidence type="ECO:0000256" key="3">
    <source>
        <dbReference type="SAM" id="SignalP"/>
    </source>
</evidence>
<feature type="transmembrane region" description="Helical" evidence="2">
    <location>
        <begin position="168"/>
        <end position="189"/>
    </location>
</feature>
<feature type="region of interest" description="Disordered" evidence="1">
    <location>
        <begin position="494"/>
        <end position="529"/>
    </location>
</feature>
<accession>A0A1Y2HJ75</accession>
<feature type="transmembrane region" description="Helical" evidence="2">
    <location>
        <begin position="393"/>
        <end position="411"/>
    </location>
</feature>
<keyword evidence="5" id="KW-1185">Reference proteome</keyword>
<dbReference type="Proteomes" id="UP000193411">
    <property type="component" value="Unassembled WGS sequence"/>
</dbReference>
<evidence type="ECO:0000313" key="5">
    <source>
        <dbReference type="Proteomes" id="UP000193411"/>
    </source>
</evidence>